<feature type="chain" id="PRO_5005209896" evidence="1">
    <location>
        <begin position="25"/>
        <end position="324"/>
    </location>
</feature>
<feature type="signal peptide" evidence="1">
    <location>
        <begin position="1"/>
        <end position="24"/>
    </location>
</feature>
<accession>A0A0H4T8I3</accession>
<dbReference type="PANTHER" id="PTHR42941">
    <property type="entry name" value="SLL1037 PROTEIN"/>
    <property type="match status" value="1"/>
</dbReference>
<name>A0A0H4T8I3_9BACT</name>
<dbReference type="NCBIfam" id="TIGR02122">
    <property type="entry name" value="TRAP_TAXI"/>
    <property type="match status" value="1"/>
</dbReference>
<keyword evidence="1" id="KW-0732">Signal</keyword>
<evidence type="ECO:0000313" key="2">
    <source>
        <dbReference type="EMBL" id="AKQ03060.1"/>
    </source>
</evidence>
<organism evidence="2">
    <name type="scientific">uncultured bacterium Rifle_16ft_4_minimus_37862</name>
    <dbReference type="NCBI Taxonomy" id="1665157"/>
    <lineage>
        <taxon>Bacteria</taxon>
        <taxon>environmental samples</taxon>
    </lineage>
</organism>
<dbReference type="AlphaFoldDB" id="A0A0H4T8I3"/>
<reference evidence="2" key="1">
    <citation type="journal article" date="2015" name="ISME J.">
        <title>Aquifer environment selects for microbial species cohorts in sediment and groundwater.</title>
        <authorList>
            <person name="Hug L.A."/>
            <person name="Thomas B.C."/>
            <person name="Brown C.T."/>
            <person name="Frischkorn K.R."/>
            <person name="Williams K.H."/>
            <person name="Tringe S.G."/>
            <person name="Banfield J.F."/>
        </authorList>
    </citation>
    <scope>NUCLEOTIDE SEQUENCE</scope>
</reference>
<dbReference type="EMBL" id="KT007007">
    <property type="protein sequence ID" value="AKQ03060.1"/>
    <property type="molecule type" value="Genomic_DNA"/>
</dbReference>
<evidence type="ECO:0000256" key="1">
    <source>
        <dbReference type="SAM" id="SignalP"/>
    </source>
</evidence>
<dbReference type="CDD" id="cd13567">
    <property type="entry name" value="PBP2_TtGluBP"/>
    <property type="match status" value="1"/>
</dbReference>
<dbReference type="SUPFAM" id="SSF53850">
    <property type="entry name" value="Periplasmic binding protein-like II"/>
    <property type="match status" value="1"/>
</dbReference>
<keyword evidence="2" id="KW-0675">Receptor</keyword>
<sequence>MKRFGALALVVVLAAALAAPSELAAQQRRLVTIASGWVVGVYYPLAGAMSRIAYKAKDLNVRATVESSGASVANAQLIGTGDADFALLQNDIAYYAASGRTLGAFKDKPVKNMGGIFTIYPELVHIVAASSANVKSVRDLKGKRVVLGPQGSGTEQNALQILEAYGIKEADLAKAERIDAAAAGDQLKDGRVDAAFFTTGLGSAVIVDAFISGRVTLVSVGGAEGDAIRKAYPFYTLEKIPANTYKGQESVVTTPAVMAMMVARAELPEDLVYRFTKAIFDDLKQFHAAHAAAKHLTLETALNGMPIKLHPGAEKFYKEKGVLK</sequence>
<dbReference type="PANTHER" id="PTHR42941:SF1">
    <property type="entry name" value="SLL1037 PROTEIN"/>
    <property type="match status" value="1"/>
</dbReference>
<dbReference type="InterPro" id="IPR011852">
    <property type="entry name" value="TRAP_TAXI"/>
</dbReference>
<dbReference type="Pfam" id="PF16868">
    <property type="entry name" value="NMT1_3"/>
    <property type="match status" value="1"/>
</dbReference>
<dbReference type="Gene3D" id="3.40.190.10">
    <property type="entry name" value="Periplasmic binding protein-like II"/>
    <property type="match status" value="2"/>
</dbReference>
<proteinExistence type="predicted"/>
<protein>
    <submittedName>
        <fullName evidence="2">TRAP transporter solute receptor, TAXI family</fullName>
    </submittedName>
</protein>